<name>A0AAD6F810_9TELE</name>
<keyword evidence="3" id="KW-1185">Reference proteome</keyword>
<feature type="non-terminal residue" evidence="2">
    <location>
        <position position="51"/>
    </location>
</feature>
<evidence type="ECO:0000313" key="3">
    <source>
        <dbReference type="Proteomes" id="UP001219934"/>
    </source>
</evidence>
<sequence>NLHAPLHHGGKKRKNMSKHTHLFPPVQSTRGGRNLERVHAVRNHFATRVSE</sequence>
<dbReference type="EMBL" id="JAPTMU010000023">
    <property type="protein sequence ID" value="KAJ4924150.1"/>
    <property type="molecule type" value="Genomic_DNA"/>
</dbReference>
<dbReference type="Proteomes" id="UP001219934">
    <property type="component" value="Unassembled WGS sequence"/>
</dbReference>
<feature type="region of interest" description="Disordered" evidence="1">
    <location>
        <begin position="1"/>
        <end position="32"/>
    </location>
</feature>
<gene>
    <name evidence="2" type="ORF">JOQ06_000390</name>
</gene>
<accession>A0AAD6F810</accession>
<comment type="caution">
    <text evidence="2">The sequence shown here is derived from an EMBL/GenBank/DDBJ whole genome shotgun (WGS) entry which is preliminary data.</text>
</comment>
<organism evidence="2 3">
    <name type="scientific">Pogonophryne albipinna</name>
    <dbReference type="NCBI Taxonomy" id="1090488"/>
    <lineage>
        <taxon>Eukaryota</taxon>
        <taxon>Metazoa</taxon>
        <taxon>Chordata</taxon>
        <taxon>Craniata</taxon>
        <taxon>Vertebrata</taxon>
        <taxon>Euteleostomi</taxon>
        <taxon>Actinopterygii</taxon>
        <taxon>Neopterygii</taxon>
        <taxon>Teleostei</taxon>
        <taxon>Neoteleostei</taxon>
        <taxon>Acanthomorphata</taxon>
        <taxon>Eupercaria</taxon>
        <taxon>Perciformes</taxon>
        <taxon>Notothenioidei</taxon>
        <taxon>Pogonophryne</taxon>
    </lineage>
</organism>
<protein>
    <submittedName>
        <fullName evidence="2">Uncharacterized protein</fullName>
    </submittedName>
</protein>
<dbReference type="AlphaFoldDB" id="A0AAD6F810"/>
<reference evidence="2" key="1">
    <citation type="submission" date="2022-11" db="EMBL/GenBank/DDBJ databases">
        <title>Chromosome-level genome of Pogonophryne albipinna.</title>
        <authorList>
            <person name="Jo E."/>
        </authorList>
    </citation>
    <scope>NUCLEOTIDE SEQUENCE</scope>
    <source>
        <strain evidence="2">SGF0006</strain>
        <tissue evidence="2">Muscle</tissue>
    </source>
</reference>
<feature type="compositionally biased region" description="Basic residues" evidence="1">
    <location>
        <begin position="1"/>
        <end position="21"/>
    </location>
</feature>
<evidence type="ECO:0000313" key="2">
    <source>
        <dbReference type="EMBL" id="KAJ4924150.1"/>
    </source>
</evidence>
<evidence type="ECO:0000256" key="1">
    <source>
        <dbReference type="SAM" id="MobiDB-lite"/>
    </source>
</evidence>
<proteinExistence type="predicted"/>